<evidence type="ECO:0000256" key="1">
    <source>
        <dbReference type="ARBA" id="ARBA00004496"/>
    </source>
</evidence>
<comment type="subcellular location">
    <subcellularLocation>
        <location evidence="1">Cytoplasm</location>
    </subcellularLocation>
</comment>
<evidence type="ECO:0000256" key="4">
    <source>
        <dbReference type="ARBA" id="ARBA00022468"/>
    </source>
</evidence>
<feature type="compositionally biased region" description="Basic and acidic residues" evidence="6">
    <location>
        <begin position="614"/>
        <end position="624"/>
    </location>
</feature>
<comment type="caution">
    <text evidence="8">The sequence shown here is derived from an EMBL/GenBank/DDBJ whole genome shotgun (WGS) entry which is preliminary data.</text>
</comment>
<dbReference type="GO" id="GO:0005096">
    <property type="term" value="F:GTPase activator activity"/>
    <property type="evidence" value="ECO:0007669"/>
    <property type="project" value="UniProtKB-KW"/>
</dbReference>
<dbReference type="GO" id="GO:0005737">
    <property type="term" value="C:cytoplasm"/>
    <property type="evidence" value="ECO:0007669"/>
    <property type="project" value="UniProtKB-SubCell"/>
</dbReference>
<dbReference type="STRING" id="429701.A0A2G9HP95"/>
<dbReference type="Pfam" id="PF13890">
    <property type="entry name" value="Rab3-GTPase_cat"/>
    <property type="match status" value="1"/>
</dbReference>
<dbReference type="OrthoDB" id="17346at2759"/>
<gene>
    <name evidence="8" type="ORF">CDL12_07967</name>
</gene>
<proteinExistence type="inferred from homology"/>
<dbReference type="Proteomes" id="UP000231279">
    <property type="component" value="Unassembled WGS sequence"/>
</dbReference>
<evidence type="ECO:0000256" key="5">
    <source>
        <dbReference type="ARBA" id="ARBA00022490"/>
    </source>
</evidence>
<evidence type="ECO:0000256" key="6">
    <source>
        <dbReference type="SAM" id="MobiDB-lite"/>
    </source>
</evidence>
<dbReference type="AlphaFoldDB" id="A0A2G9HP95"/>
<evidence type="ECO:0000256" key="3">
    <source>
        <dbReference type="ARBA" id="ARBA00015817"/>
    </source>
</evidence>
<organism evidence="8 9">
    <name type="scientific">Handroanthus impetiginosus</name>
    <dbReference type="NCBI Taxonomy" id="429701"/>
    <lineage>
        <taxon>Eukaryota</taxon>
        <taxon>Viridiplantae</taxon>
        <taxon>Streptophyta</taxon>
        <taxon>Embryophyta</taxon>
        <taxon>Tracheophyta</taxon>
        <taxon>Spermatophyta</taxon>
        <taxon>Magnoliopsida</taxon>
        <taxon>eudicotyledons</taxon>
        <taxon>Gunneridae</taxon>
        <taxon>Pentapetalae</taxon>
        <taxon>asterids</taxon>
        <taxon>lamiids</taxon>
        <taxon>Lamiales</taxon>
        <taxon>Bignoniaceae</taxon>
        <taxon>Crescentiina</taxon>
        <taxon>Tabebuia alliance</taxon>
        <taxon>Handroanthus</taxon>
    </lineage>
</organism>
<comment type="similarity">
    <text evidence="2">Belongs to the Rab3-GAP catalytic subunit family.</text>
</comment>
<keyword evidence="5" id="KW-0963">Cytoplasm</keyword>
<evidence type="ECO:0000256" key="2">
    <source>
        <dbReference type="ARBA" id="ARBA00008856"/>
    </source>
</evidence>
<keyword evidence="9" id="KW-1185">Reference proteome</keyword>
<protein>
    <recommendedName>
        <fullName evidence="3">Rab3 GTPase-activating protein catalytic subunit</fullName>
    </recommendedName>
</protein>
<feature type="region of interest" description="Disordered" evidence="6">
    <location>
        <begin position="614"/>
        <end position="649"/>
    </location>
</feature>
<accession>A0A2G9HP95</accession>
<keyword evidence="4" id="KW-0343">GTPase activation</keyword>
<dbReference type="InterPro" id="IPR026147">
    <property type="entry name" value="Rab3GAP1_conserved"/>
</dbReference>
<evidence type="ECO:0000313" key="9">
    <source>
        <dbReference type="Proteomes" id="UP000231279"/>
    </source>
</evidence>
<sequence length="907" mass="102218">MASTSYSENIVEDEEEEEEEFEHFDDFTVASSWERFISEIEAVCRQWLADGPENLMVKDATPVDLCMGLFKVKSEFKYAMKSYCMDYYFETSNDGKLGDWNKELHDLQLSFGAKEFLVIAPQSASSVVLDTPEASKLLSAVAIALSNCSCLWPAFVPVHDPSREAYIGIQNMGTVFTKRFEADSIGSQVPIKLMHLEGLYELFVSKFAYAVVDLSIHHFRVQFKMKLTYRTATYDDEDESEADIIESGENFGGDTNGKLQWDDDCPWSEWYSAEDAVKGFQLLVIWSEVTVESSLHMAELENSSPLEADKWFLYPSLSQNLGISDGNTIGFASQLLLLVKALEMSLEAQFMEDFVSVENSGSENLNSSALIPPPTVLDRVLKDLFHEVAEAQVDFSVSEHKSSRAIKGAPLDSLFAQFCLHALWFGNCNIRAIAVLWIEFVREVRWYWEESQPLPRMPHNGTFDLFTCLINQKLHMLAICIDKKRHRGKGNGVGRNGGSVIAQENIQDPGELSASHGVGKGFGCNTDRKGSAVAPGSMMLLKSCKIMHAPITQDPPPMTEDMHEERLQAAEALGDLFSFSQLEKDILASDMSAFKAANPDAVFEDFIRWHSPKDWENDDSKEIEESQTNSMGASKVEWPPRGRLSERMSGSGNSWRKIWNEVLPLPAAEQKPLLDLNREGEKVLHYLETLRPYELLGQMVSTAFRAAADTLNQTSVGGLKQMTEKMGQLYITMASTLKYLQSYNMNGDFKDLRRLCVTFEHVEKLIILAASLHRKFLQLPHLAEAIFLDCYDWYLPKMGTSSAHVDTKKEFGKNQLIQSQDRNIIASMFTPPTANKSWRKGLSMGNLLNGHEPILREIMFSKRDQVSGSYYASGTPNFYQQELETYRMYVSQTSNDLRVALAIASCD</sequence>
<dbReference type="EMBL" id="NKXS01001289">
    <property type="protein sequence ID" value="PIN19347.1"/>
    <property type="molecule type" value="Genomic_DNA"/>
</dbReference>
<dbReference type="PANTHER" id="PTHR21422:SF9">
    <property type="entry name" value="RAB3 GTPASE-ACTIVATING PROTEIN CATALYTIC SUBUNIT"/>
    <property type="match status" value="1"/>
</dbReference>
<evidence type="ECO:0000313" key="8">
    <source>
        <dbReference type="EMBL" id="PIN19347.1"/>
    </source>
</evidence>
<evidence type="ECO:0000259" key="7">
    <source>
        <dbReference type="Pfam" id="PF13890"/>
    </source>
</evidence>
<reference evidence="9" key="1">
    <citation type="journal article" date="2018" name="Gigascience">
        <title>Genome assembly of the Pink Ipe (Handroanthus impetiginosus, Bignoniaceae), a highly valued, ecologically keystone Neotropical timber forest tree.</title>
        <authorList>
            <person name="Silva-Junior O.B."/>
            <person name="Grattapaglia D."/>
            <person name="Novaes E."/>
            <person name="Collevatti R.G."/>
        </authorList>
    </citation>
    <scope>NUCLEOTIDE SEQUENCE [LARGE SCALE GENOMIC DNA]</scope>
    <source>
        <strain evidence="9">cv. UFG-1</strain>
    </source>
</reference>
<feature type="domain" description="Rab3GAP catalytic subunit conserved" evidence="7">
    <location>
        <begin position="526"/>
        <end position="688"/>
    </location>
</feature>
<dbReference type="PANTHER" id="PTHR21422">
    <property type="entry name" value="RAB3 GTPASE-ACTIVATING PROTEIN CATALYTIC SUBUNIT"/>
    <property type="match status" value="1"/>
</dbReference>
<name>A0A2G9HP95_9LAMI</name>
<dbReference type="InterPro" id="IPR045700">
    <property type="entry name" value="Rab3GAP1"/>
</dbReference>